<accession>A0A2T3B1L6</accession>
<gene>
    <name evidence="1" type="ORF">M430DRAFT_239756</name>
</gene>
<protein>
    <submittedName>
        <fullName evidence="1">Uncharacterized protein</fullName>
    </submittedName>
</protein>
<proteinExistence type="predicted"/>
<dbReference type="GeneID" id="36573069"/>
<dbReference type="RefSeq" id="XP_024720816.1">
    <property type="nucleotide sequence ID" value="XM_024864988.1"/>
</dbReference>
<reference evidence="1 2" key="1">
    <citation type="journal article" date="2018" name="New Phytol.">
        <title>Comparative genomics and transcriptomics depict ericoid mycorrhizal fungi as versatile saprotrophs and plant mutualists.</title>
        <authorList>
            <person name="Martino E."/>
            <person name="Morin E."/>
            <person name="Grelet G.A."/>
            <person name="Kuo A."/>
            <person name="Kohler A."/>
            <person name="Daghino S."/>
            <person name="Barry K.W."/>
            <person name="Cichocki N."/>
            <person name="Clum A."/>
            <person name="Dockter R.B."/>
            <person name="Hainaut M."/>
            <person name="Kuo R.C."/>
            <person name="LaButti K."/>
            <person name="Lindahl B.D."/>
            <person name="Lindquist E.A."/>
            <person name="Lipzen A."/>
            <person name="Khouja H.R."/>
            <person name="Magnuson J."/>
            <person name="Murat C."/>
            <person name="Ohm R.A."/>
            <person name="Singer S.W."/>
            <person name="Spatafora J.W."/>
            <person name="Wang M."/>
            <person name="Veneault-Fourrey C."/>
            <person name="Henrissat B."/>
            <person name="Grigoriev I.V."/>
            <person name="Martin F.M."/>
            <person name="Perotto S."/>
        </authorList>
    </citation>
    <scope>NUCLEOTIDE SEQUENCE [LARGE SCALE GENOMIC DNA]</scope>
    <source>
        <strain evidence="1 2">ATCC 22711</strain>
    </source>
</reference>
<dbReference type="Proteomes" id="UP000241818">
    <property type="component" value="Unassembled WGS sequence"/>
</dbReference>
<organism evidence="1 2">
    <name type="scientific">Amorphotheca resinae ATCC 22711</name>
    <dbReference type="NCBI Taxonomy" id="857342"/>
    <lineage>
        <taxon>Eukaryota</taxon>
        <taxon>Fungi</taxon>
        <taxon>Dikarya</taxon>
        <taxon>Ascomycota</taxon>
        <taxon>Pezizomycotina</taxon>
        <taxon>Leotiomycetes</taxon>
        <taxon>Helotiales</taxon>
        <taxon>Amorphothecaceae</taxon>
        <taxon>Amorphotheca</taxon>
    </lineage>
</organism>
<dbReference type="InParanoid" id="A0A2T3B1L6"/>
<keyword evidence="2" id="KW-1185">Reference proteome</keyword>
<dbReference type="EMBL" id="KZ679011">
    <property type="protein sequence ID" value="PSS18464.1"/>
    <property type="molecule type" value="Genomic_DNA"/>
</dbReference>
<evidence type="ECO:0000313" key="2">
    <source>
        <dbReference type="Proteomes" id="UP000241818"/>
    </source>
</evidence>
<sequence length="88" mass="10389">MLPRGHYSLAHFSLMQVLFLSSRTCRHLFTHSRARGWLDDAWLNGIVRRAEPHRSCSAHTSYILCHHTYIHTVYINHRSPEGSHKRIR</sequence>
<dbReference type="AlphaFoldDB" id="A0A2T3B1L6"/>
<evidence type="ECO:0000313" key="1">
    <source>
        <dbReference type="EMBL" id="PSS18464.1"/>
    </source>
</evidence>
<name>A0A2T3B1L6_AMORE</name>